<dbReference type="InterPro" id="IPR029063">
    <property type="entry name" value="SAM-dependent_MTases_sf"/>
</dbReference>
<proteinExistence type="predicted"/>
<comment type="caution">
    <text evidence="2">The sequence shown here is derived from an EMBL/GenBank/DDBJ whole genome shotgun (WGS) entry which is preliminary data.</text>
</comment>
<dbReference type="Proteomes" id="UP000306147">
    <property type="component" value="Unassembled WGS sequence"/>
</dbReference>
<dbReference type="NCBIfam" id="TIGR01444">
    <property type="entry name" value="fkbM_fam"/>
    <property type="match status" value="1"/>
</dbReference>
<dbReference type="PANTHER" id="PTHR34009">
    <property type="entry name" value="PROTEIN STAR"/>
    <property type="match status" value="1"/>
</dbReference>
<keyword evidence="3" id="KW-1185">Reference proteome</keyword>
<dbReference type="RefSeq" id="WP_135965796.1">
    <property type="nucleotide sequence ID" value="NZ_SRXT01000011.1"/>
</dbReference>
<gene>
    <name evidence="2" type="ORF">E5A73_20860</name>
</gene>
<accession>A0A4S1WYK6</accession>
<keyword evidence="2" id="KW-0808">Transferase</keyword>
<dbReference type="PANTHER" id="PTHR34009:SF2">
    <property type="entry name" value="PROTEIN STAR"/>
    <property type="match status" value="1"/>
</dbReference>
<dbReference type="GO" id="GO:0005886">
    <property type="term" value="C:plasma membrane"/>
    <property type="evidence" value="ECO:0007669"/>
    <property type="project" value="TreeGrafter"/>
</dbReference>
<dbReference type="OrthoDB" id="7560647at2"/>
<dbReference type="AlphaFoldDB" id="A0A4S1WYK6"/>
<reference evidence="2 3" key="1">
    <citation type="submission" date="2019-04" db="EMBL/GenBank/DDBJ databases">
        <title>Sphingomonas psychrotolerans sp. nov., isolated from soil in the Tianshan Mountains, Xinjiang, China.</title>
        <authorList>
            <person name="Luo Y."/>
            <person name="Sheng H."/>
        </authorList>
    </citation>
    <scope>NUCLEOTIDE SEQUENCE [LARGE SCALE GENOMIC DNA]</scope>
    <source>
        <strain evidence="2 3">ZFGT-11</strain>
    </source>
</reference>
<sequence length="253" mass="29538">MRNVSHSIVKEDILLARVLREVPAEEGFYIDVGANDPDIDSVTKLFYDRGWRGINIEPSPHWWRRLEEVRTRDFNLNVAISDQRGTALLYDHPQGGLGTLLESLAQRHADRLGLVTHPTDVVTMPLSDVIRKYSPKVVHFLKVDVEGFEERVLRGMDFAECRPWVLCIEATEPNMLHVSTHERWESMLLSSGYHFAQFDSVNRWYLADEKRDLLVRFANVVDDYVSYHYVKEIRRLRNYVAELQTTLAELRRN</sequence>
<dbReference type="GO" id="GO:0016197">
    <property type="term" value="P:endosomal transport"/>
    <property type="evidence" value="ECO:0007669"/>
    <property type="project" value="TreeGrafter"/>
</dbReference>
<dbReference type="InterPro" id="IPR053202">
    <property type="entry name" value="EGF_Rcpt_Signaling_Reg"/>
</dbReference>
<dbReference type="GO" id="GO:0006888">
    <property type="term" value="P:endoplasmic reticulum to Golgi vesicle-mediated transport"/>
    <property type="evidence" value="ECO:0007669"/>
    <property type="project" value="TreeGrafter"/>
</dbReference>
<dbReference type="Pfam" id="PF05050">
    <property type="entry name" value="Methyltransf_21"/>
    <property type="match status" value="1"/>
</dbReference>
<evidence type="ECO:0000313" key="2">
    <source>
        <dbReference type="EMBL" id="TGX48664.1"/>
    </source>
</evidence>
<dbReference type="GO" id="GO:0005737">
    <property type="term" value="C:cytoplasm"/>
    <property type="evidence" value="ECO:0007669"/>
    <property type="project" value="GOC"/>
</dbReference>
<dbReference type="SUPFAM" id="SSF53335">
    <property type="entry name" value="S-adenosyl-L-methionine-dependent methyltransferases"/>
    <property type="match status" value="1"/>
</dbReference>
<feature type="domain" description="Methyltransferase FkbM" evidence="1">
    <location>
        <begin position="31"/>
        <end position="195"/>
    </location>
</feature>
<dbReference type="GO" id="GO:0032259">
    <property type="term" value="P:methylation"/>
    <property type="evidence" value="ECO:0007669"/>
    <property type="project" value="UniProtKB-KW"/>
</dbReference>
<evidence type="ECO:0000313" key="3">
    <source>
        <dbReference type="Proteomes" id="UP000306147"/>
    </source>
</evidence>
<keyword evidence="2" id="KW-0489">Methyltransferase</keyword>
<organism evidence="2 3">
    <name type="scientific">Sphingomonas gei</name>
    <dbReference type="NCBI Taxonomy" id="1395960"/>
    <lineage>
        <taxon>Bacteria</taxon>
        <taxon>Pseudomonadati</taxon>
        <taxon>Pseudomonadota</taxon>
        <taxon>Alphaproteobacteria</taxon>
        <taxon>Sphingomonadales</taxon>
        <taxon>Sphingomonadaceae</taxon>
        <taxon>Sphingomonas</taxon>
    </lineage>
</organism>
<dbReference type="GO" id="GO:0008168">
    <property type="term" value="F:methyltransferase activity"/>
    <property type="evidence" value="ECO:0007669"/>
    <property type="project" value="UniProtKB-KW"/>
</dbReference>
<protein>
    <submittedName>
        <fullName evidence="2">FkbM family methyltransferase</fullName>
    </submittedName>
</protein>
<evidence type="ECO:0000259" key="1">
    <source>
        <dbReference type="Pfam" id="PF05050"/>
    </source>
</evidence>
<name>A0A4S1WYK6_9SPHN</name>
<dbReference type="Gene3D" id="3.40.50.150">
    <property type="entry name" value="Vaccinia Virus protein VP39"/>
    <property type="match status" value="1"/>
</dbReference>
<dbReference type="InterPro" id="IPR006342">
    <property type="entry name" value="FkbM_mtfrase"/>
</dbReference>
<dbReference type="EMBL" id="SRXT01000011">
    <property type="protein sequence ID" value="TGX48664.1"/>
    <property type="molecule type" value="Genomic_DNA"/>
</dbReference>